<dbReference type="InterPro" id="IPR009027">
    <property type="entry name" value="Ribosomal_bL9/RNase_H1_N"/>
</dbReference>
<dbReference type="SUPFAM" id="SSF53098">
    <property type="entry name" value="Ribonuclease H-like"/>
    <property type="match status" value="1"/>
</dbReference>
<keyword evidence="5" id="KW-0540">Nuclease</keyword>
<dbReference type="InterPro" id="IPR011320">
    <property type="entry name" value="RNase_H1_N"/>
</dbReference>
<dbReference type="InterPro" id="IPR036397">
    <property type="entry name" value="RNaseH_sf"/>
</dbReference>
<sequence>MANKNKFYAVKVGNQPGIYQTWAECQGHVNHFAGAIYKAFHLRAEAEAWMAGETAPSPAKAATTSGNSGDKGKKRMMSPDVEDESSWDVVYSDGASKRNGQPGAVAGVGVWWGENDSRNLAERCPGDQTNNRAELIAILRILETTPHSKRPLLIKSDSIYSINCFKSWIAGWIKRNWFNTAGEPVKNAPLIRYISAQLDARARRGQKVRLQHVKGHSGQVGNEGADQMANKGCFEPSTPERDWAQLEAELRARLEVEFQGPDVPTPAPLEVQADVDDIAVVDIAESPTKMRKTSVVEKPKSKTSAPAKPTSSLNPVPRAETQASPSKAATPPISADDWAQYADGLLDDDDLLAELND</sequence>
<dbReference type="InterPro" id="IPR050092">
    <property type="entry name" value="RNase_H"/>
</dbReference>
<dbReference type="Pfam" id="PF00075">
    <property type="entry name" value="RNase_H"/>
    <property type="match status" value="1"/>
</dbReference>
<dbReference type="InterPro" id="IPR012337">
    <property type="entry name" value="RNaseH-like_sf"/>
</dbReference>
<comment type="similarity">
    <text evidence="3">Belongs to the RNase H family.</text>
</comment>
<evidence type="ECO:0000256" key="2">
    <source>
        <dbReference type="ARBA" id="ARBA00001946"/>
    </source>
</evidence>
<gene>
    <name evidence="12" type="ORF">C8F04DRAFT_995709</name>
</gene>
<dbReference type="FunFam" id="3.40.970.10:FF:000001">
    <property type="entry name" value="Ribonuclease H1"/>
    <property type="match status" value="1"/>
</dbReference>
<proteinExistence type="inferred from homology"/>
<dbReference type="PANTHER" id="PTHR10642">
    <property type="entry name" value="RIBONUCLEASE H1"/>
    <property type="match status" value="1"/>
</dbReference>
<evidence type="ECO:0000256" key="9">
    <source>
        <dbReference type="ARBA" id="ARBA00022842"/>
    </source>
</evidence>
<dbReference type="GO" id="GO:0004523">
    <property type="term" value="F:RNA-DNA hybrid ribonuclease activity"/>
    <property type="evidence" value="ECO:0007669"/>
    <property type="project" value="UniProtKB-EC"/>
</dbReference>
<feature type="compositionally biased region" description="Low complexity" evidence="10">
    <location>
        <begin position="302"/>
        <end position="312"/>
    </location>
</feature>
<protein>
    <recommendedName>
        <fullName evidence="4">ribonuclease H</fullName>
        <ecNumber evidence="4">3.1.26.4</ecNumber>
    </recommendedName>
</protein>
<feature type="region of interest" description="Disordered" evidence="10">
    <location>
        <begin position="288"/>
        <end position="335"/>
    </location>
</feature>
<evidence type="ECO:0000256" key="3">
    <source>
        <dbReference type="ARBA" id="ARBA00005300"/>
    </source>
</evidence>
<reference evidence="12" key="1">
    <citation type="submission" date="2023-03" db="EMBL/GenBank/DDBJ databases">
        <title>Massive genome expansion in bonnet fungi (Mycena s.s.) driven by repeated elements and novel gene families across ecological guilds.</title>
        <authorList>
            <consortium name="Lawrence Berkeley National Laboratory"/>
            <person name="Harder C.B."/>
            <person name="Miyauchi S."/>
            <person name="Viragh M."/>
            <person name="Kuo A."/>
            <person name="Thoen E."/>
            <person name="Andreopoulos B."/>
            <person name="Lu D."/>
            <person name="Skrede I."/>
            <person name="Drula E."/>
            <person name="Henrissat B."/>
            <person name="Morin E."/>
            <person name="Kohler A."/>
            <person name="Barry K."/>
            <person name="LaButti K."/>
            <person name="Morin E."/>
            <person name="Salamov A."/>
            <person name="Lipzen A."/>
            <person name="Mereny Z."/>
            <person name="Hegedus B."/>
            <person name="Baldrian P."/>
            <person name="Stursova M."/>
            <person name="Weitz H."/>
            <person name="Taylor A."/>
            <person name="Grigoriev I.V."/>
            <person name="Nagy L.G."/>
            <person name="Martin F."/>
            <person name="Kauserud H."/>
        </authorList>
    </citation>
    <scope>NUCLEOTIDE SEQUENCE</scope>
    <source>
        <strain evidence="12">CBHHK200</strain>
    </source>
</reference>
<dbReference type="GO" id="GO:0043137">
    <property type="term" value="P:DNA replication, removal of RNA primer"/>
    <property type="evidence" value="ECO:0007669"/>
    <property type="project" value="TreeGrafter"/>
</dbReference>
<dbReference type="InterPro" id="IPR002156">
    <property type="entry name" value="RNaseH_domain"/>
</dbReference>
<evidence type="ECO:0000256" key="6">
    <source>
        <dbReference type="ARBA" id="ARBA00022723"/>
    </source>
</evidence>
<accession>A0AAD6T5Q6</accession>
<dbReference type="EMBL" id="JARJCM010000022">
    <property type="protein sequence ID" value="KAJ7040231.1"/>
    <property type="molecule type" value="Genomic_DNA"/>
</dbReference>
<name>A0AAD6T5Q6_9AGAR</name>
<dbReference type="PROSITE" id="PS50879">
    <property type="entry name" value="RNASE_H_1"/>
    <property type="match status" value="1"/>
</dbReference>
<evidence type="ECO:0000313" key="12">
    <source>
        <dbReference type="EMBL" id="KAJ7040231.1"/>
    </source>
</evidence>
<keyword evidence="7" id="KW-0255">Endonuclease</keyword>
<dbReference type="CDD" id="cd09280">
    <property type="entry name" value="RNase_HI_eukaryote_like"/>
    <property type="match status" value="1"/>
</dbReference>
<feature type="domain" description="RNase H type-1" evidence="11">
    <location>
        <begin position="84"/>
        <end position="234"/>
    </location>
</feature>
<comment type="catalytic activity">
    <reaction evidence="1">
        <text>Endonucleolytic cleavage to 5'-phosphomonoester.</text>
        <dbReference type="EC" id="3.1.26.4"/>
    </reaction>
</comment>
<evidence type="ECO:0000256" key="4">
    <source>
        <dbReference type="ARBA" id="ARBA00012180"/>
    </source>
</evidence>
<evidence type="ECO:0000256" key="5">
    <source>
        <dbReference type="ARBA" id="ARBA00022722"/>
    </source>
</evidence>
<dbReference type="PANTHER" id="PTHR10642:SF26">
    <property type="entry name" value="RIBONUCLEASE H1"/>
    <property type="match status" value="1"/>
</dbReference>
<dbReference type="SUPFAM" id="SSF55658">
    <property type="entry name" value="L9 N-domain-like"/>
    <property type="match status" value="1"/>
</dbReference>
<dbReference type="EC" id="3.1.26.4" evidence="4"/>
<keyword evidence="8" id="KW-0378">Hydrolase</keyword>
<evidence type="ECO:0000313" key="13">
    <source>
        <dbReference type="Proteomes" id="UP001218188"/>
    </source>
</evidence>
<comment type="cofactor">
    <cofactor evidence="2">
        <name>Mg(2+)</name>
        <dbReference type="ChEBI" id="CHEBI:18420"/>
    </cofactor>
</comment>
<dbReference type="InterPro" id="IPR037056">
    <property type="entry name" value="RNase_H1_N_sf"/>
</dbReference>
<organism evidence="12 13">
    <name type="scientific">Mycena alexandri</name>
    <dbReference type="NCBI Taxonomy" id="1745969"/>
    <lineage>
        <taxon>Eukaryota</taxon>
        <taxon>Fungi</taxon>
        <taxon>Dikarya</taxon>
        <taxon>Basidiomycota</taxon>
        <taxon>Agaricomycotina</taxon>
        <taxon>Agaricomycetes</taxon>
        <taxon>Agaricomycetidae</taxon>
        <taxon>Agaricales</taxon>
        <taxon>Marasmiineae</taxon>
        <taxon>Mycenaceae</taxon>
        <taxon>Mycena</taxon>
    </lineage>
</organism>
<evidence type="ECO:0000256" key="8">
    <source>
        <dbReference type="ARBA" id="ARBA00022801"/>
    </source>
</evidence>
<keyword evidence="9" id="KW-0460">Magnesium</keyword>
<dbReference type="GO" id="GO:0003676">
    <property type="term" value="F:nucleic acid binding"/>
    <property type="evidence" value="ECO:0007669"/>
    <property type="project" value="InterPro"/>
</dbReference>
<dbReference type="Proteomes" id="UP001218188">
    <property type="component" value="Unassembled WGS sequence"/>
</dbReference>
<evidence type="ECO:0000256" key="7">
    <source>
        <dbReference type="ARBA" id="ARBA00022759"/>
    </source>
</evidence>
<comment type="caution">
    <text evidence="12">The sequence shown here is derived from an EMBL/GenBank/DDBJ whole genome shotgun (WGS) entry which is preliminary data.</text>
</comment>
<dbReference type="GO" id="GO:0046872">
    <property type="term" value="F:metal ion binding"/>
    <property type="evidence" value="ECO:0007669"/>
    <property type="project" value="UniProtKB-KW"/>
</dbReference>
<dbReference type="AlphaFoldDB" id="A0AAD6T5Q6"/>
<keyword evidence="13" id="KW-1185">Reference proteome</keyword>
<feature type="compositionally biased region" description="Low complexity" evidence="10">
    <location>
        <begin position="54"/>
        <end position="65"/>
    </location>
</feature>
<keyword evidence="6" id="KW-0479">Metal-binding</keyword>
<evidence type="ECO:0000256" key="1">
    <source>
        <dbReference type="ARBA" id="ARBA00000077"/>
    </source>
</evidence>
<evidence type="ECO:0000256" key="10">
    <source>
        <dbReference type="SAM" id="MobiDB-lite"/>
    </source>
</evidence>
<evidence type="ECO:0000259" key="11">
    <source>
        <dbReference type="PROSITE" id="PS50879"/>
    </source>
</evidence>
<feature type="region of interest" description="Disordered" evidence="10">
    <location>
        <begin position="53"/>
        <end position="85"/>
    </location>
</feature>
<dbReference type="Gene3D" id="3.30.420.10">
    <property type="entry name" value="Ribonuclease H-like superfamily/Ribonuclease H"/>
    <property type="match status" value="1"/>
</dbReference>
<dbReference type="Gene3D" id="3.40.970.10">
    <property type="entry name" value="Ribonuclease H1, N-terminal domain"/>
    <property type="match status" value="1"/>
</dbReference>
<dbReference type="Pfam" id="PF01693">
    <property type="entry name" value="Cauli_VI"/>
    <property type="match status" value="1"/>
</dbReference>